<name>M4S1E3_9ALTE</name>
<protein>
    <submittedName>
        <fullName evidence="1">Uncharacterized protein</fullName>
    </submittedName>
</protein>
<dbReference type="KEGG" id="gps:C427_2388"/>
<keyword evidence="2" id="KW-1185">Reference proteome</keyword>
<gene>
    <name evidence="1" type="ORF">C427_2388</name>
</gene>
<dbReference type="HOGENOM" id="CLU_3138789_0_0_6"/>
<evidence type="ECO:0000313" key="2">
    <source>
        <dbReference type="Proteomes" id="UP000011864"/>
    </source>
</evidence>
<evidence type="ECO:0000313" key="1">
    <source>
        <dbReference type="EMBL" id="AGH44497.1"/>
    </source>
</evidence>
<dbReference type="AlphaFoldDB" id="M4S1E3"/>
<reference evidence="1 2" key="1">
    <citation type="journal article" date="2013" name="Genome Announc.">
        <title>Complete Genome Sequence of Glaciecola psychrophila Strain 170T.</title>
        <authorList>
            <person name="Yin J."/>
            <person name="Chen J."/>
            <person name="Liu G."/>
            <person name="Yu Y."/>
            <person name="Song L."/>
            <person name="Wang X."/>
            <person name="Qu X."/>
        </authorList>
    </citation>
    <scope>NUCLEOTIDE SEQUENCE [LARGE SCALE GENOMIC DNA]</scope>
    <source>
        <strain evidence="1 2">170</strain>
    </source>
</reference>
<dbReference type="Proteomes" id="UP000011864">
    <property type="component" value="Chromosome"/>
</dbReference>
<sequence length="49" mass="5192">MSLVAPFFCTALTMYALNVNAAKGTKTPNITTNIILSIVSRPLLVGLLV</sequence>
<proteinExistence type="predicted"/>
<dbReference type="EMBL" id="CP003837">
    <property type="protein sequence ID" value="AGH44497.1"/>
    <property type="molecule type" value="Genomic_DNA"/>
</dbReference>
<organism evidence="1 2">
    <name type="scientific">Paraglaciecola psychrophila 170</name>
    <dbReference type="NCBI Taxonomy" id="1129794"/>
    <lineage>
        <taxon>Bacteria</taxon>
        <taxon>Pseudomonadati</taxon>
        <taxon>Pseudomonadota</taxon>
        <taxon>Gammaproteobacteria</taxon>
        <taxon>Alteromonadales</taxon>
        <taxon>Alteromonadaceae</taxon>
        <taxon>Paraglaciecola</taxon>
    </lineage>
</organism>
<accession>M4S1E3</accession>